<dbReference type="EMBL" id="JAJNBZ010000003">
    <property type="protein sequence ID" value="MCE5168935.1"/>
    <property type="molecule type" value="Genomic_DNA"/>
</dbReference>
<accession>A0ABS8YAH6</accession>
<dbReference type="Pfam" id="PF00990">
    <property type="entry name" value="GGDEF"/>
    <property type="match status" value="1"/>
</dbReference>
<dbReference type="SUPFAM" id="SSF55785">
    <property type="entry name" value="PYP-like sensor domain (PAS domain)"/>
    <property type="match status" value="1"/>
</dbReference>
<dbReference type="InterPro" id="IPR052155">
    <property type="entry name" value="Biofilm_reg_signaling"/>
</dbReference>
<dbReference type="NCBIfam" id="TIGR00229">
    <property type="entry name" value="sensory_box"/>
    <property type="match status" value="1"/>
</dbReference>
<dbReference type="Proteomes" id="UP001199916">
    <property type="component" value="Unassembled WGS sequence"/>
</dbReference>
<sequence length="507" mass="57126">MGLCDSQSDSGTSMMQRIEKWRRKVQDSGLNPASIPQFNSVMGQSEFVCKRIFYDEMLTVVRFFTGKLLTQLAGTPIVIVISDENGCILEMAGDGTMKQTVAQLGIVAGVRFTEEACGTNGITLALTYGKPVQLAGEQHFHHCFHDKVCYSVPFGTSDEDNLLGTVSIMTSMEYAHPYFMAVLNTVADSIERELLLRSQNRKLNILNHIMMDTTRNGIIITDRHGRITEFNSYAEQLTGLSRNALIQQPVFDIKPMGPYIDEVIRTGKTCEDIEVVVCHTATGARQVCLFNALPILDEHGNRTGAFGQFRDITERVEAEGRYNYLAYHDDLTGLPNRRHYKEHVAQLIAKAKKDKQMMAVLYLDLDRFKQVNDTLGHSKGDYLLQEVAARMRTFLPAEMMMRMGGDEFIILLPNIRRLEDAQNTAQEVLQLFEEDFMIAHYQFRLTTSIGIAIFPHDGLDAETLLTHADMAMYEAKMLGNGYAVYSPAMARNSPEKLSMAPERRRAL</sequence>
<name>A0ABS8YAH6_9BACL</name>
<evidence type="ECO:0000259" key="1">
    <source>
        <dbReference type="PROSITE" id="PS50112"/>
    </source>
</evidence>
<dbReference type="PANTHER" id="PTHR44757:SF2">
    <property type="entry name" value="BIOFILM ARCHITECTURE MAINTENANCE PROTEIN MBAA"/>
    <property type="match status" value="1"/>
</dbReference>
<dbReference type="EC" id="2.7.7.65" evidence="4"/>
<dbReference type="InterPro" id="IPR013656">
    <property type="entry name" value="PAS_4"/>
</dbReference>
<evidence type="ECO:0000313" key="4">
    <source>
        <dbReference type="EMBL" id="MCE5168935.1"/>
    </source>
</evidence>
<dbReference type="SUPFAM" id="SSF55073">
    <property type="entry name" value="Nucleotide cyclase"/>
    <property type="match status" value="1"/>
</dbReference>
<dbReference type="RefSeq" id="WP_233696067.1">
    <property type="nucleotide sequence ID" value="NZ_JAJNBZ010000003.1"/>
</dbReference>
<evidence type="ECO:0000259" key="2">
    <source>
        <dbReference type="PROSITE" id="PS50113"/>
    </source>
</evidence>
<dbReference type="NCBIfam" id="TIGR00254">
    <property type="entry name" value="GGDEF"/>
    <property type="match status" value="1"/>
</dbReference>
<dbReference type="CDD" id="cd00130">
    <property type="entry name" value="PAS"/>
    <property type="match status" value="1"/>
</dbReference>
<dbReference type="Gene3D" id="3.30.450.20">
    <property type="entry name" value="PAS domain"/>
    <property type="match status" value="1"/>
</dbReference>
<dbReference type="Gene3D" id="3.30.450.40">
    <property type="match status" value="1"/>
</dbReference>
<proteinExistence type="predicted"/>
<keyword evidence="4" id="KW-0808">Transferase</keyword>
<dbReference type="CDD" id="cd01949">
    <property type="entry name" value="GGDEF"/>
    <property type="match status" value="1"/>
</dbReference>
<dbReference type="InterPro" id="IPR029787">
    <property type="entry name" value="Nucleotide_cyclase"/>
</dbReference>
<keyword evidence="4" id="KW-0548">Nucleotidyltransferase</keyword>
<dbReference type="InterPro" id="IPR035965">
    <property type="entry name" value="PAS-like_dom_sf"/>
</dbReference>
<dbReference type="InterPro" id="IPR043128">
    <property type="entry name" value="Rev_trsase/Diguanyl_cyclase"/>
</dbReference>
<dbReference type="Gene3D" id="3.30.70.270">
    <property type="match status" value="1"/>
</dbReference>
<dbReference type="GO" id="GO:0052621">
    <property type="term" value="F:diguanylate cyclase activity"/>
    <property type="evidence" value="ECO:0007669"/>
    <property type="project" value="UniProtKB-EC"/>
</dbReference>
<organism evidence="4 5">
    <name type="scientific">Paenibacillus profundus</name>
    <dbReference type="NCBI Taxonomy" id="1173085"/>
    <lineage>
        <taxon>Bacteria</taxon>
        <taxon>Bacillati</taxon>
        <taxon>Bacillota</taxon>
        <taxon>Bacilli</taxon>
        <taxon>Bacillales</taxon>
        <taxon>Paenibacillaceae</taxon>
        <taxon>Paenibacillus</taxon>
    </lineage>
</organism>
<dbReference type="PROSITE" id="PS50887">
    <property type="entry name" value="GGDEF"/>
    <property type="match status" value="1"/>
</dbReference>
<gene>
    <name evidence="4" type="ORF">LQV63_06390</name>
</gene>
<dbReference type="Pfam" id="PF08448">
    <property type="entry name" value="PAS_4"/>
    <property type="match status" value="1"/>
</dbReference>
<dbReference type="PROSITE" id="PS50112">
    <property type="entry name" value="PAS"/>
    <property type="match status" value="1"/>
</dbReference>
<dbReference type="InterPro" id="IPR000700">
    <property type="entry name" value="PAS-assoc_C"/>
</dbReference>
<feature type="domain" description="GGDEF" evidence="3">
    <location>
        <begin position="356"/>
        <end position="487"/>
    </location>
</feature>
<dbReference type="SMART" id="SM00091">
    <property type="entry name" value="PAS"/>
    <property type="match status" value="1"/>
</dbReference>
<dbReference type="InterPro" id="IPR000160">
    <property type="entry name" value="GGDEF_dom"/>
</dbReference>
<evidence type="ECO:0000313" key="5">
    <source>
        <dbReference type="Proteomes" id="UP001199916"/>
    </source>
</evidence>
<protein>
    <submittedName>
        <fullName evidence="4">Diguanylate cyclase</fullName>
        <ecNumber evidence="4">2.7.7.65</ecNumber>
    </submittedName>
</protein>
<keyword evidence="5" id="KW-1185">Reference proteome</keyword>
<reference evidence="4 5" key="1">
    <citation type="submission" date="2021-11" db="EMBL/GenBank/DDBJ databases">
        <title>Draft genome sequence of Paenibacillus profundus YoMME, a new Gram-positive bacteria with exoelectrogenic properties.</title>
        <authorList>
            <person name="Hubenova Y."/>
            <person name="Hubenova E."/>
            <person name="Manasiev Y."/>
            <person name="Peykov S."/>
            <person name="Mitov M."/>
        </authorList>
    </citation>
    <scope>NUCLEOTIDE SEQUENCE [LARGE SCALE GENOMIC DNA]</scope>
    <source>
        <strain evidence="4 5">YoMME</strain>
    </source>
</reference>
<dbReference type="InterPro" id="IPR029016">
    <property type="entry name" value="GAF-like_dom_sf"/>
</dbReference>
<comment type="caution">
    <text evidence="4">The sequence shown here is derived from an EMBL/GenBank/DDBJ whole genome shotgun (WGS) entry which is preliminary data.</text>
</comment>
<dbReference type="SMART" id="SM00267">
    <property type="entry name" value="GGDEF"/>
    <property type="match status" value="1"/>
</dbReference>
<feature type="domain" description="PAC" evidence="2">
    <location>
        <begin position="271"/>
        <end position="324"/>
    </location>
</feature>
<dbReference type="InterPro" id="IPR000014">
    <property type="entry name" value="PAS"/>
</dbReference>
<feature type="domain" description="PAS" evidence="1">
    <location>
        <begin position="210"/>
        <end position="253"/>
    </location>
</feature>
<dbReference type="PROSITE" id="PS50113">
    <property type="entry name" value="PAC"/>
    <property type="match status" value="1"/>
</dbReference>
<evidence type="ECO:0000259" key="3">
    <source>
        <dbReference type="PROSITE" id="PS50887"/>
    </source>
</evidence>
<dbReference type="PANTHER" id="PTHR44757">
    <property type="entry name" value="DIGUANYLATE CYCLASE DGCP"/>
    <property type="match status" value="1"/>
</dbReference>